<keyword evidence="3" id="KW-1185">Reference proteome</keyword>
<name>A0ABR7D2M9_9BACT</name>
<comment type="caution">
    <text evidence="2">The sequence shown here is derived from an EMBL/GenBank/DDBJ whole genome shotgun (WGS) entry which is preliminary data.</text>
</comment>
<gene>
    <name evidence="2" type="ORF">H8S64_11020</name>
</gene>
<dbReference type="InterPro" id="IPR042099">
    <property type="entry name" value="ANL_N_sf"/>
</dbReference>
<evidence type="ECO:0000313" key="3">
    <source>
        <dbReference type="Proteomes" id="UP000646484"/>
    </source>
</evidence>
<evidence type="ECO:0000259" key="1">
    <source>
        <dbReference type="Pfam" id="PF00501"/>
    </source>
</evidence>
<dbReference type="Proteomes" id="UP000646484">
    <property type="component" value="Unassembled WGS sequence"/>
</dbReference>
<organism evidence="2 3">
    <name type="scientific">Butyricimonas hominis</name>
    <dbReference type="NCBI Taxonomy" id="2763032"/>
    <lineage>
        <taxon>Bacteria</taxon>
        <taxon>Pseudomonadati</taxon>
        <taxon>Bacteroidota</taxon>
        <taxon>Bacteroidia</taxon>
        <taxon>Bacteroidales</taxon>
        <taxon>Odoribacteraceae</taxon>
        <taxon>Butyricimonas</taxon>
    </lineage>
</organism>
<evidence type="ECO:0000313" key="2">
    <source>
        <dbReference type="EMBL" id="MBC5621630.1"/>
    </source>
</evidence>
<dbReference type="PANTHER" id="PTHR43201:SF32">
    <property type="entry name" value="2-SUCCINYLBENZOATE--COA LIGASE, CHLOROPLASTIC_PEROXISOMAL"/>
    <property type="match status" value="1"/>
</dbReference>
<dbReference type="PANTHER" id="PTHR43201">
    <property type="entry name" value="ACYL-COA SYNTHETASE"/>
    <property type="match status" value="1"/>
</dbReference>
<dbReference type="Pfam" id="PF00501">
    <property type="entry name" value="AMP-binding"/>
    <property type="match status" value="1"/>
</dbReference>
<protein>
    <submittedName>
        <fullName evidence="2">AMP-binding protein</fullName>
    </submittedName>
</protein>
<feature type="domain" description="AMP-dependent synthetase/ligase" evidence="1">
    <location>
        <begin position="41"/>
        <end position="187"/>
    </location>
</feature>
<dbReference type="InterPro" id="IPR000873">
    <property type="entry name" value="AMP-dep_synth/lig_dom"/>
</dbReference>
<proteinExistence type="predicted"/>
<sequence length="341" mass="38778">MTIKINGIRYTTPEALQAVDNPDVVTFLQEWYDDKDHVTGHTSGSTGTPKTIRLSKQDMLASAKITNRYFDIHSESRLLLCLSPSYIAGKMMIVRSILAGADLIVVPPSSSPLKHLEQDIDFAAMVPMQVETCLTTPETAEKFSRIKQVIIGGAALSPVLEERLQQVPTRCYSTYGMTETVSHVALRDINSVKKSPDYFALGDVHFETDERQCLIIHAPHLHQQTFITNDIVNLVDTTRFEWLGRHDNVINSGGVKLFPEKIEAKIALLVKQRFFIMPEEDTRLGQRTVLVIEDVPWDKAGKKRLQEQLKQLLHPYEVPKKIYFREHFTETYSGKVIRKLM</sequence>
<accession>A0ABR7D2M9</accession>
<dbReference type="Gene3D" id="3.40.50.12780">
    <property type="entry name" value="N-terminal domain of ligase-like"/>
    <property type="match status" value="1"/>
</dbReference>
<reference evidence="2 3" key="1">
    <citation type="submission" date="2020-08" db="EMBL/GenBank/DDBJ databases">
        <title>Genome public.</title>
        <authorList>
            <person name="Liu C."/>
            <person name="Sun Q."/>
        </authorList>
    </citation>
    <scope>NUCLEOTIDE SEQUENCE [LARGE SCALE GENOMIC DNA]</scope>
    <source>
        <strain evidence="2 3">NSJ-56</strain>
    </source>
</reference>
<dbReference type="RefSeq" id="WP_186976099.1">
    <property type="nucleotide sequence ID" value="NZ_JACOOH010000004.1"/>
</dbReference>
<dbReference type="InterPro" id="IPR045851">
    <property type="entry name" value="AMP-bd_C_sf"/>
</dbReference>
<dbReference type="SUPFAM" id="SSF56801">
    <property type="entry name" value="Acetyl-CoA synthetase-like"/>
    <property type="match status" value="1"/>
</dbReference>
<dbReference type="EMBL" id="JACOOH010000004">
    <property type="protein sequence ID" value="MBC5621630.1"/>
    <property type="molecule type" value="Genomic_DNA"/>
</dbReference>
<dbReference type="Gene3D" id="3.30.300.30">
    <property type="match status" value="1"/>
</dbReference>